<evidence type="ECO:0000256" key="1">
    <source>
        <dbReference type="ARBA" id="ARBA00023015"/>
    </source>
</evidence>
<feature type="domain" description="HTH gntR-type" evidence="4">
    <location>
        <begin position="11"/>
        <end position="79"/>
    </location>
</feature>
<dbReference type="RefSeq" id="WP_157621690.1">
    <property type="nucleotide sequence ID" value="NZ_CP014989.1"/>
</dbReference>
<name>A0A1B1N8D9_9MICO</name>
<dbReference type="PANTHER" id="PTHR38445:SF9">
    <property type="entry name" value="HTH-TYPE TRANSCRIPTIONAL REPRESSOR YTRA"/>
    <property type="match status" value="1"/>
</dbReference>
<keyword evidence="2" id="KW-0238">DNA-binding</keyword>
<evidence type="ECO:0000256" key="2">
    <source>
        <dbReference type="ARBA" id="ARBA00023125"/>
    </source>
</evidence>
<keyword evidence="5" id="KW-0808">Transferase</keyword>
<dbReference type="EMBL" id="CP014989">
    <property type="protein sequence ID" value="ANS77700.1"/>
    <property type="molecule type" value="Genomic_DNA"/>
</dbReference>
<keyword evidence="3" id="KW-0804">Transcription</keyword>
<dbReference type="Pfam" id="PF00392">
    <property type="entry name" value="GntR"/>
    <property type="match status" value="1"/>
</dbReference>
<reference evidence="5 6" key="1">
    <citation type="submission" date="2016-03" db="EMBL/GenBank/DDBJ databases">
        <title>Shallow-sea hydrothermal system.</title>
        <authorList>
            <person name="Tang K."/>
        </authorList>
    </citation>
    <scope>NUCLEOTIDE SEQUENCE [LARGE SCALE GENOMIC DNA]</scope>
    <source>
        <strain evidence="5 6">JLT9</strain>
    </source>
</reference>
<dbReference type="InterPro" id="IPR036390">
    <property type="entry name" value="WH_DNA-bd_sf"/>
</dbReference>
<dbReference type="InterPro" id="IPR000524">
    <property type="entry name" value="Tscrpt_reg_HTH_GntR"/>
</dbReference>
<dbReference type="Proteomes" id="UP000092482">
    <property type="component" value="Chromosome"/>
</dbReference>
<proteinExistence type="predicted"/>
<evidence type="ECO:0000313" key="5">
    <source>
        <dbReference type="EMBL" id="ANS77700.1"/>
    </source>
</evidence>
<keyword evidence="1" id="KW-0805">Transcription regulation</keyword>
<dbReference type="PROSITE" id="PS50949">
    <property type="entry name" value="HTH_GNTR"/>
    <property type="match status" value="1"/>
</dbReference>
<dbReference type="InterPro" id="IPR036388">
    <property type="entry name" value="WH-like_DNA-bd_sf"/>
</dbReference>
<dbReference type="SMART" id="SM00345">
    <property type="entry name" value="HTH_GNTR"/>
    <property type="match status" value="1"/>
</dbReference>
<keyword evidence="6" id="KW-1185">Reference proteome</keyword>
<dbReference type="SUPFAM" id="SSF46785">
    <property type="entry name" value="Winged helix' DNA-binding domain"/>
    <property type="match status" value="1"/>
</dbReference>
<dbReference type="CDD" id="cd07377">
    <property type="entry name" value="WHTH_GntR"/>
    <property type="match status" value="1"/>
</dbReference>
<dbReference type="GO" id="GO:0004069">
    <property type="term" value="F:L-aspartate:2-oxoglutarate aminotransferase activity"/>
    <property type="evidence" value="ECO:0007669"/>
    <property type="project" value="UniProtKB-EC"/>
</dbReference>
<dbReference type="STRING" id="1758689.SGUI_0304"/>
<protein>
    <submittedName>
        <fullName evidence="5">Transcriptional regulator, GntR family domain</fullName>
        <ecNumber evidence="5">2.6.1.1</ecNumber>
    </submittedName>
</protein>
<dbReference type="PANTHER" id="PTHR38445">
    <property type="entry name" value="HTH-TYPE TRANSCRIPTIONAL REPRESSOR YTRA"/>
    <property type="match status" value="1"/>
</dbReference>
<evidence type="ECO:0000259" key="4">
    <source>
        <dbReference type="PROSITE" id="PS50949"/>
    </source>
</evidence>
<organism evidence="5 6">
    <name type="scientific">Serinicoccus hydrothermalis</name>
    <dbReference type="NCBI Taxonomy" id="1758689"/>
    <lineage>
        <taxon>Bacteria</taxon>
        <taxon>Bacillati</taxon>
        <taxon>Actinomycetota</taxon>
        <taxon>Actinomycetes</taxon>
        <taxon>Micrococcales</taxon>
        <taxon>Ornithinimicrobiaceae</taxon>
        <taxon>Serinicoccus</taxon>
    </lineage>
</organism>
<dbReference type="KEGG" id="serj:SGUI_0304"/>
<evidence type="ECO:0000313" key="6">
    <source>
        <dbReference type="Proteomes" id="UP000092482"/>
    </source>
</evidence>
<dbReference type="GO" id="GO:0003677">
    <property type="term" value="F:DNA binding"/>
    <property type="evidence" value="ECO:0007669"/>
    <property type="project" value="UniProtKB-KW"/>
</dbReference>
<accession>A0A1B1N8D9</accession>
<gene>
    <name evidence="5" type="ORF">SGUI_0304</name>
</gene>
<dbReference type="Gene3D" id="1.10.10.10">
    <property type="entry name" value="Winged helix-like DNA-binding domain superfamily/Winged helix DNA-binding domain"/>
    <property type="match status" value="1"/>
</dbReference>
<dbReference type="PATRIC" id="fig|1758689.4.peg.309"/>
<dbReference type="AlphaFoldDB" id="A0A1B1N8D9"/>
<sequence>MLIRIDPDSGAPVFEQIVDQVVAGVRAGDLVTGEKLPPVRQLAGDLGIAPNTVAKAYRQLEEEGHVETRGRGGTLVRDELAPALPSRGAAEDFARSARAAGLDLSQAIGLLRRSW</sequence>
<dbReference type="EC" id="2.6.1.1" evidence="5"/>
<evidence type="ECO:0000256" key="3">
    <source>
        <dbReference type="ARBA" id="ARBA00023163"/>
    </source>
</evidence>
<dbReference type="GO" id="GO:0003700">
    <property type="term" value="F:DNA-binding transcription factor activity"/>
    <property type="evidence" value="ECO:0007669"/>
    <property type="project" value="InterPro"/>
</dbReference>
<keyword evidence="5" id="KW-0032">Aminotransferase</keyword>
<dbReference type="OrthoDB" id="4307011at2"/>